<organism evidence="2 3">
    <name type="scientific">Iamia majanohamensis</name>
    <dbReference type="NCBI Taxonomy" id="467976"/>
    <lineage>
        <taxon>Bacteria</taxon>
        <taxon>Bacillati</taxon>
        <taxon>Actinomycetota</taxon>
        <taxon>Acidimicrobiia</taxon>
        <taxon>Acidimicrobiales</taxon>
        <taxon>Iamiaceae</taxon>
        <taxon>Iamia</taxon>
    </lineage>
</organism>
<dbReference type="Gene3D" id="2.40.30.10">
    <property type="entry name" value="Translation factors"/>
    <property type="match status" value="1"/>
</dbReference>
<dbReference type="SUPFAM" id="SSF63380">
    <property type="entry name" value="Riboflavin synthase domain-like"/>
    <property type="match status" value="1"/>
</dbReference>
<dbReference type="Gene3D" id="3.40.50.80">
    <property type="entry name" value="Nucleotide-binding domain of ferredoxin-NADP reductase (FNR) module"/>
    <property type="match status" value="1"/>
</dbReference>
<dbReference type="Proteomes" id="UP001216390">
    <property type="component" value="Chromosome"/>
</dbReference>
<dbReference type="RefSeq" id="WP_272738306.1">
    <property type="nucleotide sequence ID" value="NZ_CP116942.1"/>
</dbReference>
<dbReference type="GO" id="GO:0016491">
    <property type="term" value="F:oxidoreductase activity"/>
    <property type="evidence" value="ECO:0007669"/>
    <property type="project" value="InterPro"/>
</dbReference>
<dbReference type="InterPro" id="IPR039261">
    <property type="entry name" value="FNR_nucleotide-bd"/>
</dbReference>
<dbReference type="Pfam" id="PF08021">
    <property type="entry name" value="FAD_binding_9"/>
    <property type="match status" value="1"/>
</dbReference>
<evidence type="ECO:0000313" key="3">
    <source>
        <dbReference type="Proteomes" id="UP001216390"/>
    </source>
</evidence>
<dbReference type="InterPro" id="IPR017938">
    <property type="entry name" value="Riboflavin_synthase-like_b-brl"/>
</dbReference>
<name>A0AAE9YAE5_9ACTN</name>
<proteinExistence type="predicted"/>
<keyword evidence="3" id="KW-1185">Reference proteome</keyword>
<dbReference type="InterPro" id="IPR039374">
    <property type="entry name" value="SIP_fam"/>
</dbReference>
<protein>
    <submittedName>
        <fullName evidence="2">Siderophore-interacting protein</fullName>
    </submittedName>
</protein>
<dbReference type="PROSITE" id="PS51384">
    <property type="entry name" value="FAD_FR"/>
    <property type="match status" value="1"/>
</dbReference>
<dbReference type="Pfam" id="PF04954">
    <property type="entry name" value="SIP"/>
    <property type="match status" value="1"/>
</dbReference>
<gene>
    <name evidence="2" type="ORF">PO878_08640</name>
</gene>
<dbReference type="InterPro" id="IPR017927">
    <property type="entry name" value="FAD-bd_FR_type"/>
</dbReference>
<dbReference type="CDD" id="cd06193">
    <property type="entry name" value="siderophore_interacting"/>
    <property type="match status" value="1"/>
</dbReference>
<dbReference type="PANTHER" id="PTHR30157:SF0">
    <property type="entry name" value="NADPH-DEPENDENT FERRIC-CHELATE REDUCTASE"/>
    <property type="match status" value="1"/>
</dbReference>
<feature type="domain" description="FAD-binding FR-type" evidence="1">
    <location>
        <begin position="4"/>
        <end position="128"/>
    </location>
</feature>
<reference evidence="2" key="1">
    <citation type="submission" date="2023-01" db="EMBL/GenBank/DDBJ databases">
        <title>The diversity of Class Acidimicrobiia in South China Sea sediment environments and the proposal of Iamia marina sp. nov., a novel species of the genus Iamia.</title>
        <authorList>
            <person name="He Y."/>
            <person name="Tian X."/>
        </authorList>
    </citation>
    <scope>NUCLEOTIDE SEQUENCE</scope>
    <source>
        <strain evidence="2">DSM 19957</strain>
    </source>
</reference>
<dbReference type="KEGG" id="ima:PO878_08640"/>
<dbReference type="InterPro" id="IPR013113">
    <property type="entry name" value="SIP_FAD-bd"/>
</dbReference>
<dbReference type="EMBL" id="CP116942">
    <property type="protein sequence ID" value="WCO68791.1"/>
    <property type="molecule type" value="Genomic_DNA"/>
</dbReference>
<evidence type="ECO:0000313" key="2">
    <source>
        <dbReference type="EMBL" id="WCO68791.1"/>
    </source>
</evidence>
<dbReference type="AlphaFoldDB" id="A0AAE9YAE5"/>
<evidence type="ECO:0000259" key="1">
    <source>
        <dbReference type="PROSITE" id="PS51384"/>
    </source>
</evidence>
<dbReference type="InterPro" id="IPR007037">
    <property type="entry name" value="SIP_rossman_dom"/>
</dbReference>
<accession>A0AAE9YAE5</accession>
<dbReference type="PANTHER" id="PTHR30157">
    <property type="entry name" value="FERRIC REDUCTASE, NADPH-DEPENDENT"/>
    <property type="match status" value="1"/>
</dbReference>
<sequence length="270" mass="29077">MPDPQPTYGTVETVERLTPSMARVVMGGDGLAAFAATDRTDQYVNALFLPDGAPHVPPFDPDAARAGDAAHRPRGRRYTVRAWDAEHRRLTIDLVVHGDHGYAGRWAQRARPGDRLQVVGPSGGYRPDPGADWHLLAGDESALPAIAASLEVMPAHAEGVVVVVVDGPGHEYPLAGPDGLDVRWLHRSGSDAPADLLPAAVADLAWRPGTPQVFVHGEAAEVRATRRHLLGARGVPKEGASISPYWRRGHTDEAWREVKRDWIAAQAADV</sequence>